<gene>
    <name evidence="1" type="ORF">M8818_005295</name>
</gene>
<proteinExistence type="predicted"/>
<dbReference type="EMBL" id="JAMKPW020000030">
    <property type="protein sequence ID" value="KAK8203404.1"/>
    <property type="molecule type" value="Genomic_DNA"/>
</dbReference>
<comment type="caution">
    <text evidence="1">The sequence shown here is derived from an EMBL/GenBank/DDBJ whole genome shotgun (WGS) entry which is preliminary data.</text>
</comment>
<accession>A0ACC3S9Y8</accession>
<dbReference type="Proteomes" id="UP001320706">
    <property type="component" value="Unassembled WGS sequence"/>
</dbReference>
<name>A0ACC3S9Y8_9PEZI</name>
<keyword evidence="2" id="KW-1185">Reference proteome</keyword>
<evidence type="ECO:0000313" key="1">
    <source>
        <dbReference type="EMBL" id="KAK8203404.1"/>
    </source>
</evidence>
<evidence type="ECO:0000313" key="2">
    <source>
        <dbReference type="Proteomes" id="UP001320706"/>
    </source>
</evidence>
<sequence>MPTGGRQGATRPFRERVKWLHASATLPGSTRVSLSPTLRDDASDAGRRVPYISTASTHVFATRSDCASRPTMSFPSPRRSSIDSFDSLASPSSQRSGYPFPQHGSSNRPTSSSRYNPRRGSNASIASSIGGSLDTQSQRNNSVVREAGQNAISTLLQPPIVRTGLLPQPSALASSATFRPPTTRDIPPVTLTNVPHVESSAFKDYLGRIGPLFETFHRGRAEGQAAAAAQVFEKDRQNIHDASLRPGISRQGSVASLASLSPLDSPQPRRRSSAYGRRRANEPTPLSTIPGVYLEENFQLENPRTFDVVSERAGIVRPPPGTEEKSSANGAPLPPRKALATNAILQEKLSWYMDTVEVHLINSISSASTGFFAALGSLRDLQSEAADSVAKIKKLREDLAKLDQDMAMGGLKVANTRRRRENVRKLGQATKQVQRIVADVKHCEELVDNGEYDTAADNMRRVERLITGERIDEAPDPDSQEPPLPPKEDMLDLRGLKALQGLSEGMRQLQLRIGSGYQARFLEALLSDLRQHVEKIPPKDTLRRWASSFHRSKGGRVQAPSPVYMEPNEKLRKDLLASLSGLSKSGQTIQATNAFRDAVMKEIKTVIRRHLPSSSDDDTESMASVSTRMGGKGLSQQEKSAILARNLRALDDEDAEKLLVNVYTDVSESLRRLSMEIKVLLDVTSTFSSANSPPGSPSRSPTRPSIDAQMRPNTSRRQSNIQEELTQALDMSSLIGQAVDTAQTQISRVLKVRTEQTSKLPLERFLRYFTLNRLFADECEAVSGRSGSALRGIVNAQINAFVQTLGGQENQGIAQLLDNDQWEAKDFREPDSELLKKILAFMDKDPPEWTKATHIWEDFPSAQPTTNGTSSASTAPPSASTTPSKPAARPAYIDETRFILVSSAISLLPAISHFLTLITCLPSTIPTAVPALCEILRTFNSRSCQLILGAGATRSAGLKNITTKHLALASQGCSFVVALVPYLREGVRRHIGTGSGGAGAGMLAEFDRTKRLVQDHQQGIHDKLVEIMTSRAQSHIAAMKKIDFDADAAGEKHGGPNAYMETLTKETGTLYRVLGRHLDDGTTAQIMSAIFFTYREIWLKAFEEREVKTVRGKERLLRDAALFDSRLSKIDGSEGLGKDVIDLVTKKQIEEKAESTVEQASEAPKVPEKDGSKIPPAKEEKAS</sequence>
<reference evidence="1" key="1">
    <citation type="submission" date="2024-02" db="EMBL/GenBank/DDBJ databases">
        <title>Metagenome Assembled Genome of Zalaria obscura JY119.</title>
        <authorList>
            <person name="Vighnesh L."/>
            <person name="Jagadeeshwari U."/>
            <person name="Venkata Ramana C."/>
            <person name="Sasikala C."/>
        </authorList>
    </citation>
    <scope>NUCLEOTIDE SEQUENCE</scope>
    <source>
        <strain evidence="1">JY119</strain>
    </source>
</reference>
<organism evidence="1 2">
    <name type="scientific">Zalaria obscura</name>
    <dbReference type="NCBI Taxonomy" id="2024903"/>
    <lineage>
        <taxon>Eukaryota</taxon>
        <taxon>Fungi</taxon>
        <taxon>Dikarya</taxon>
        <taxon>Ascomycota</taxon>
        <taxon>Pezizomycotina</taxon>
        <taxon>Dothideomycetes</taxon>
        <taxon>Dothideomycetidae</taxon>
        <taxon>Dothideales</taxon>
        <taxon>Zalariaceae</taxon>
        <taxon>Zalaria</taxon>
    </lineage>
</organism>
<protein>
    <submittedName>
        <fullName evidence="1">Uncharacterized protein</fullName>
    </submittedName>
</protein>